<protein>
    <submittedName>
        <fullName evidence="1">3295_t:CDS:1</fullName>
    </submittedName>
</protein>
<evidence type="ECO:0000313" key="2">
    <source>
        <dbReference type="Proteomes" id="UP000789702"/>
    </source>
</evidence>
<name>A0ACA9QG12_9GLOM</name>
<sequence>ANVMLEYELQEAKELLETKLSTAQNTLNYVVEDLEFMREQITTME</sequence>
<proteinExistence type="predicted"/>
<feature type="non-terminal residue" evidence="1">
    <location>
        <position position="45"/>
    </location>
</feature>
<dbReference type="EMBL" id="CAJVPU010045482">
    <property type="protein sequence ID" value="CAG8749652.1"/>
    <property type="molecule type" value="Genomic_DNA"/>
</dbReference>
<dbReference type="Proteomes" id="UP000789702">
    <property type="component" value="Unassembled WGS sequence"/>
</dbReference>
<accession>A0ACA9QG12</accession>
<keyword evidence="2" id="KW-1185">Reference proteome</keyword>
<gene>
    <name evidence="1" type="ORF">DHETER_LOCUS14559</name>
</gene>
<organism evidence="1 2">
    <name type="scientific">Dentiscutata heterogama</name>
    <dbReference type="NCBI Taxonomy" id="1316150"/>
    <lineage>
        <taxon>Eukaryota</taxon>
        <taxon>Fungi</taxon>
        <taxon>Fungi incertae sedis</taxon>
        <taxon>Mucoromycota</taxon>
        <taxon>Glomeromycotina</taxon>
        <taxon>Glomeromycetes</taxon>
        <taxon>Diversisporales</taxon>
        <taxon>Gigasporaceae</taxon>
        <taxon>Dentiscutata</taxon>
    </lineage>
</organism>
<reference evidence="1" key="1">
    <citation type="submission" date="2021-06" db="EMBL/GenBank/DDBJ databases">
        <authorList>
            <person name="Kallberg Y."/>
            <person name="Tangrot J."/>
            <person name="Rosling A."/>
        </authorList>
    </citation>
    <scope>NUCLEOTIDE SEQUENCE</scope>
    <source>
        <strain evidence="1">IL203A</strain>
    </source>
</reference>
<comment type="caution">
    <text evidence="1">The sequence shown here is derived from an EMBL/GenBank/DDBJ whole genome shotgun (WGS) entry which is preliminary data.</text>
</comment>
<feature type="non-terminal residue" evidence="1">
    <location>
        <position position="1"/>
    </location>
</feature>
<evidence type="ECO:0000313" key="1">
    <source>
        <dbReference type="EMBL" id="CAG8749652.1"/>
    </source>
</evidence>